<proteinExistence type="predicted"/>
<name>A0A194QXH6_PAPMA</name>
<keyword evidence="2" id="KW-1185">Reference proteome</keyword>
<dbReference type="Proteomes" id="UP000053240">
    <property type="component" value="Unassembled WGS sequence"/>
</dbReference>
<dbReference type="EMBL" id="KQ461073">
    <property type="protein sequence ID" value="KPJ09660.1"/>
    <property type="molecule type" value="Genomic_DNA"/>
</dbReference>
<protein>
    <submittedName>
        <fullName evidence="1">Uncharacterized protein</fullName>
    </submittedName>
</protein>
<gene>
    <name evidence="1" type="ORF">RR48_13294</name>
</gene>
<sequence length="135" mass="15176">MDTTVRILRFLSLVSIAVLITSIAAINNYDLQSSETDQPPRRFFGEIWNSIKNAYNKTEDWVIETVKNIILIVMVSAFPSDEIRSKRDVMDSIKNAWTEMGQTLNDAGDAVVHAVKPTEKSTIDKMVDDVKSLGQ</sequence>
<dbReference type="InParanoid" id="A0A194QXH6"/>
<organism evidence="1 2">
    <name type="scientific">Papilio machaon</name>
    <name type="common">Old World swallowtail butterfly</name>
    <dbReference type="NCBI Taxonomy" id="76193"/>
    <lineage>
        <taxon>Eukaryota</taxon>
        <taxon>Metazoa</taxon>
        <taxon>Ecdysozoa</taxon>
        <taxon>Arthropoda</taxon>
        <taxon>Hexapoda</taxon>
        <taxon>Insecta</taxon>
        <taxon>Pterygota</taxon>
        <taxon>Neoptera</taxon>
        <taxon>Endopterygota</taxon>
        <taxon>Lepidoptera</taxon>
        <taxon>Glossata</taxon>
        <taxon>Ditrysia</taxon>
        <taxon>Papilionoidea</taxon>
        <taxon>Papilionidae</taxon>
        <taxon>Papilioninae</taxon>
        <taxon>Papilio</taxon>
    </lineage>
</organism>
<dbReference type="AlphaFoldDB" id="A0A194QXH6"/>
<evidence type="ECO:0000313" key="2">
    <source>
        <dbReference type="Proteomes" id="UP000053240"/>
    </source>
</evidence>
<reference evidence="1 2" key="1">
    <citation type="journal article" date="2015" name="Nat. Commun.">
        <title>Outbred genome sequencing and CRISPR/Cas9 gene editing in butterflies.</title>
        <authorList>
            <person name="Li X."/>
            <person name="Fan D."/>
            <person name="Zhang W."/>
            <person name="Liu G."/>
            <person name="Zhang L."/>
            <person name="Zhao L."/>
            <person name="Fang X."/>
            <person name="Chen L."/>
            <person name="Dong Y."/>
            <person name="Chen Y."/>
            <person name="Ding Y."/>
            <person name="Zhao R."/>
            <person name="Feng M."/>
            <person name="Zhu Y."/>
            <person name="Feng Y."/>
            <person name="Jiang X."/>
            <person name="Zhu D."/>
            <person name="Xiang H."/>
            <person name="Feng X."/>
            <person name="Li S."/>
            <person name="Wang J."/>
            <person name="Zhang G."/>
            <person name="Kronforst M.R."/>
            <person name="Wang W."/>
        </authorList>
    </citation>
    <scope>NUCLEOTIDE SEQUENCE [LARGE SCALE GENOMIC DNA]</scope>
    <source>
        <strain evidence="1">Ya'a_city_454_Pm</strain>
        <tissue evidence="1">Whole body</tissue>
    </source>
</reference>
<accession>A0A194QXH6</accession>
<evidence type="ECO:0000313" key="1">
    <source>
        <dbReference type="EMBL" id="KPJ09660.1"/>
    </source>
</evidence>